<dbReference type="STRING" id="1387277.SAMN06295998_11937"/>
<dbReference type="OrthoDB" id="104801at2"/>
<organism evidence="2 3">
    <name type="scientific">Primorskyibacter flagellatus</name>
    <dbReference type="NCBI Taxonomy" id="1387277"/>
    <lineage>
        <taxon>Bacteria</taxon>
        <taxon>Pseudomonadati</taxon>
        <taxon>Pseudomonadota</taxon>
        <taxon>Alphaproteobacteria</taxon>
        <taxon>Rhodobacterales</taxon>
        <taxon>Roseobacteraceae</taxon>
        <taxon>Primorskyibacter</taxon>
    </lineage>
</organism>
<dbReference type="Pfam" id="PF16412">
    <property type="entry name" value="DUF5020"/>
    <property type="match status" value="1"/>
</dbReference>
<accession>A0A1W2DXN9</accession>
<dbReference type="SUPFAM" id="SSF111364">
    <property type="entry name" value="Tsx-like channel"/>
    <property type="match status" value="1"/>
</dbReference>
<dbReference type="InterPro" id="IPR036777">
    <property type="entry name" value="Channel_Tsx-like_sf"/>
</dbReference>
<feature type="signal peptide" evidence="1">
    <location>
        <begin position="1"/>
        <end position="28"/>
    </location>
</feature>
<dbReference type="GO" id="GO:0009279">
    <property type="term" value="C:cell outer membrane"/>
    <property type="evidence" value="ECO:0007669"/>
    <property type="project" value="InterPro"/>
</dbReference>
<keyword evidence="3" id="KW-1185">Reference proteome</keyword>
<feature type="chain" id="PRO_5012642070" evidence="1">
    <location>
        <begin position="29"/>
        <end position="257"/>
    </location>
</feature>
<reference evidence="2 3" key="1">
    <citation type="submission" date="2017-04" db="EMBL/GenBank/DDBJ databases">
        <authorList>
            <person name="Afonso C.L."/>
            <person name="Miller P.J."/>
            <person name="Scott M.A."/>
            <person name="Spackman E."/>
            <person name="Goraichik I."/>
            <person name="Dimitrov K.M."/>
            <person name="Suarez D.L."/>
            <person name="Swayne D.E."/>
        </authorList>
    </citation>
    <scope>NUCLEOTIDE SEQUENCE [LARGE SCALE GENOMIC DNA]</scope>
    <source>
        <strain evidence="2 3">CGMCC 1.12644</strain>
    </source>
</reference>
<evidence type="ECO:0000313" key="2">
    <source>
        <dbReference type="EMBL" id="SMD02203.1"/>
    </source>
</evidence>
<evidence type="ECO:0000256" key="1">
    <source>
        <dbReference type="SAM" id="SignalP"/>
    </source>
</evidence>
<sequence>MKSRNEGLKALSVAAFSGLAGVAMPAAAGAEILFSTGEVQLHYGDGYHLGANGFDTTSRTTLTVEQFTLFNWGDLFYFVDLFQDHEGTGREVDHYAEIYAHLNGGNFGINFREDGFVKDVGLDFGLFHGTDFLVAAPGVRADFNVPGFNVFTFGLYAYDNLVDPFNRDLDMTYQATLVWNAPFTLGNANMSFRGFTDFIGDQGSGVDDQIVASPQLVWDVGQEGGASIGLEYTYFRNKFGVTGVDDNSISAFVALKF</sequence>
<dbReference type="Gene3D" id="2.40.230.20">
    <property type="entry name" value="Nucleoside-specific channel-forming protein, Tsx-like"/>
    <property type="match status" value="1"/>
</dbReference>
<name>A0A1W2DXN9_9RHOB</name>
<protein>
    <submittedName>
        <fullName evidence="2">Nucleoside-specific outer membrane channel protein Tsx</fullName>
    </submittedName>
</protein>
<dbReference type="RefSeq" id="WP_084354094.1">
    <property type="nucleotide sequence ID" value="NZ_FWYD01000019.1"/>
</dbReference>
<keyword evidence="1" id="KW-0732">Signal</keyword>
<evidence type="ECO:0000313" key="3">
    <source>
        <dbReference type="Proteomes" id="UP000192330"/>
    </source>
</evidence>
<proteinExistence type="predicted"/>
<dbReference type="EMBL" id="FWYD01000019">
    <property type="protein sequence ID" value="SMD02203.1"/>
    <property type="molecule type" value="Genomic_DNA"/>
</dbReference>
<dbReference type="AlphaFoldDB" id="A0A1W2DXN9"/>
<dbReference type="Proteomes" id="UP000192330">
    <property type="component" value="Unassembled WGS sequence"/>
</dbReference>
<gene>
    <name evidence="2" type="ORF">SAMN06295998_11937</name>
</gene>